<dbReference type="GO" id="GO:0003676">
    <property type="term" value="F:nucleic acid binding"/>
    <property type="evidence" value="ECO:0007669"/>
    <property type="project" value="InterPro"/>
</dbReference>
<dbReference type="SUPFAM" id="SSF53335">
    <property type="entry name" value="S-adenosyl-L-methionine-dependent methyltransferases"/>
    <property type="match status" value="2"/>
</dbReference>
<feature type="non-terminal residue" evidence="1">
    <location>
        <position position="721"/>
    </location>
</feature>
<accession>A0A5J4R268</accession>
<name>A0A5J4R268_9ZZZZ</name>
<reference evidence="1" key="1">
    <citation type="submission" date="2019-03" db="EMBL/GenBank/DDBJ databases">
        <title>Single cell metagenomics reveals metabolic interactions within the superorganism composed of flagellate Streblomastix strix and complex community of Bacteroidetes bacteria on its surface.</title>
        <authorList>
            <person name="Treitli S.C."/>
            <person name="Kolisko M."/>
            <person name="Husnik F."/>
            <person name="Keeling P."/>
            <person name="Hampl V."/>
        </authorList>
    </citation>
    <scope>NUCLEOTIDE SEQUENCE</scope>
    <source>
        <strain evidence="1">STM</strain>
    </source>
</reference>
<sequence>MEDINYALVEDIRPPIYTAMKYWGKKPHNIWRKYIENYTTENGLYLDPFAGSAISAFEAVKAKKKAIAFDLNPLTSFVIEVLSTPFDKNKFKSEVNKILSAIESDEIYKQYFSSQSRHNGLQENVVCFKWDSGQMYEIGIEEYGNPTVKKTLKRYIVEPNETDIEKGNSMNNIEIPFWFPNNSFPQSPSFSANFIQNIGGNNFSNLWTRRNLYVISKIFDEILKCDDDNLKKQLLFGFIQTLHLCTKMSVPRRKAANRDFSTSWGRSAYICAARRMEMNALMVFKGSCLGKQSVESCLTSVFAYLGKIPKIVNVSYSNKQKKKLPGFDIKYGIVDINTILDYIPENSIDFILTDPPYGGLVQYLDLSLIWLIWLEHYDSKYKPNLDAEITIKEGQIDINVYKQRFTNALKNLYKLLKPDGKIVFTFHNKELPIWNAFLKSITLAGFKIEKVIHQQNRRTGESNVANPYGVSATDFYIRCIKSTLTKINSDDTEFEHFVLIKAIEIIALRNEPTPYQFLFNGILAEISSAGFDLEDFDNNIQHILDKQVEKIFTININGDNKAGNYWWFINPKDHIKYPDRLLTDRVEDSIIALLRRKTAVSLDDVLGDIFQRYPNGLTPDIKSIDKILRKYATQSGGKWLYRFMELEQEYTKHTEMLYFLSEIGHKLGYQIFIGKREQSEKYQNKKLSDFADLQNVDFLLLEKDKIDRIAMIDMLWIKNNV</sequence>
<dbReference type="AlphaFoldDB" id="A0A5J4R268"/>
<dbReference type="EMBL" id="SNRY01001931">
    <property type="protein sequence ID" value="KAA6327779.1"/>
    <property type="molecule type" value="Genomic_DNA"/>
</dbReference>
<dbReference type="GO" id="GO:0008168">
    <property type="term" value="F:methyltransferase activity"/>
    <property type="evidence" value="ECO:0007669"/>
    <property type="project" value="InterPro"/>
</dbReference>
<dbReference type="PROSITE" id="PS00092">
    <property type="entry name" value="N6_MTASE"/>
    <property type="match status" value="1"/>
</dbReference>
<gene>
    <name evidence="1" type="ORF">EZS27_023258</name>
</gene>
<dbReference type="InterPro" id="IPR002052">
    <property type="entry name" value="DNA_methylase_N6_adenine_CS"/>
</dbReference>
<evidence type="ECO:0008006" key="2">
    <source>
        <dbReference type="Google" id="ProtNLM"/>
    </source>
</evidence>
<proteinExistence type="predicted"/>
<evidence type="ECO:0000313" key="1">
    <source>
        <dbReference type="EMBL" id="KAA6327779.1"/>
    </source>
</evidence>
<organism evidence="1">
    <name type="scientific">termite gut metagenome</name>
    <dbReference type="NCBI Taxonomy" id="433724"/>
    <lineage>
        <taxon>unclassified sequences</taxon>
        <taxon>metagenomes</taxon>
        <taxon>organismal metagenomes</taxon>
    </lineage>
</organism>
<dbReference type="Gene3D" id="3.40.50.150">
    <property type="entry name" value="Vaccinia Virus protein VP39"/>
    <property type="match status" value="2"/>
</dbReference>
<dbReference type="GO" id="GO:0032259">
    <property type="term" value="P:methylation"/>
    <property type="evidence" value="ECO:0007669"/>
    <property type="project" value="InterPro"/>
</dbReference>
<protein>
    <recommendedName>
        <fullName evidence="2">DNA methylase N-4/N-6 domain-containing protein</fullName>
    </recommendedName>
</protein>
<dbReference type="InterPro" id="IPR029063">
    <property type="entry name" value="SAM-dependent_MTases_sf"/>
</dbReference>
<comment type="caution">
    <text evidence="1">The sequence shown here is derived from an EMBL/GenBank/DDBJ whole genome shotgun (WGS) entry which is preliminary data.</text>
</comment>